<feature type="compositionally biased region" description="Low complexity" evidence="1">
    <location>
        <begin position="88"/>
        <end position="99"/>
    </location>
</feature>
<gene>
    <name evidence="2" type="ORF">H4R20_004123</name>
</gene>
<dbReference type="OrthoDB" id="5598252at2759"/>
<evidence type="ECO:0000313" key="3">
    <source>
        <dbReference type="Proteomes" id="UP001140094"/>
    </source>
</evidence>
<name>A0A9W8HWS3_9FUNG</name>
<evidence type="ECO:0000256" key="1">
    <source>
        <dbReference type="SAM" id="MobiDB-lite"/>
    </source>
</evidence>
<sequence length="357" mass="37035">MGMPPHPPPMHSPPFNPMSPPPGRMLGGGGPARHRADSHYQAAPPPPHQPHAYRDHRMSLSGAQDAPPYAQPHRSMAPEHDGAGATYHAPHMAPMHNPPGLMHMPAAPLAGPEIAANAPARQPAINPPQGSTAPQHMHASAQSYARGMQPGRHDAPAHTSAIYARPMGDAASSRSSSSGCGNPGAADCAGGFSQLTPPALHAADAHVLSSPVQQNAGYAPATELPRTAPIPSSSAFTARGGGTRPPGLQHQHPHAGDASEYGDLHGHRSYAPPTADSTVSSHPSSQPLPFSDGLSRPRLPPLSEVLGKDYQLILPSGTDGGEPAAAKDPALPGLTPPHRKDTFASEVSRMCTRENIR</sequence>
<dbReference type="EMBL" id="JANBUO010001017">
    <property type="protein sequence ID" value="KAJ2800273.1"/>
    <property type="molecule type" value="Genomic_DNA"/>
</dbReference>
<comment type="caution">
    <text evidence="2">The sequence shown here is derived from an EMBL/GenBank/DDBJ whole genome shotgun (WGS) entry which is preliminary data.</text>
</comment>
<evidence type="ECO:0000313" key="2">
    <source>
        <dbReference type="EMBL" id="KAJ2800273.1"/>
    </source>
</evidence>
<organism evidence="2 3">
    <name type="scientific">Coemansia guatemalensis</name>
    <dbReference type="NCBI Taxonomy" id="2761395"/>
    <lineage>
        <taxon>Eukaryota</taxon>
        <taxon>Fungi</taxon>
        <taxon>Fungi incertae sedis</taxon>
        <taxon>Zoopagomycota</taxon>
        <taxon>Kickxellomycotina</taxon>
        <taxon>Kickxellomycetes</taxon>
        <taxon>Kickxellales</taxon>
        <taxon>Kickxellaceae</taxon>
        <taxon>Coemansia</taxon>
    </lineage>
</organism>
<feature type="compositionally biased region" description="Basic and acidic residues" evidence="1">
    <location>
        <begin position="254"/>
        <end position="266"/>
    </location>
</feature>
<proteinExistence type="predicted"/>
<dbReference type="AlphaFoldDB" id="A0A9W8HWS3"/>
<dbReference type="Proteomes" id="UP001140094">
    <property type="component" value="Unassembled WGS sequence"/>
</dbReference>
<accession>A0A9W8HWS3</accession>
<reference evidence="2" key="1">
    <citation type="submission" date="2022-07" db="EMBL/GenBank/DDBJ databases">
        <title>Phylogenomic reconstructions and comparative analyses of Kickxellomycotina fungi.</title>
        <authorList>
            <person name="Reynolds N.K."/>
            <person name="Stajich J.E."/>
            <person name="Barry K."/>
            <person name="Grigoriev I.V."/>
            <person name="Crous P."/>
            <person name="Smith M.E."/>
        </authorList>
    </citation>
    <scope>NUCLEOTIDE SEQUENCE</scope>
    <source>
        <strain evidence="2">NRRL 1565</strain>
    </source>
</reference>
<feature type="compositionally biased region" description="Polar residues" evidence="1">
    <location>
        <begin position="275"/>
        <end position="288"/>
    </location>
</feature>
<feature type="region of interest" description="Disordered" evidence="1">
    <location>
        <begin position="1"/>
        <end position="107"/>
    </location>
</feature>
<protein>
    <submittedName>
        <fullName evidence="2">Uncharacterized protein</fullName>
    </submittedName>
</protein>
<keyword evidence="3" id="KW-1185">Reference proteome</keyword>
<feature type="region of interest" description="Disordered" evidence="1">
    <location>
        <begin position="120"/>
        <end position="156"/>
    </location>
</feature>
<feature type="region of interest" description="Disordered" evidence="1">
    <location>
        <begin position="222"/>
        <end position="357"/>
    </location>
</feature>
<feature type="compositionally biased region" description="Pro residues" evidence="1">
    <location>
        <begin position="1"/>
        <end position="23"/>
    </location>
</feature>